<comment type="similarity">
    <text evidence="6">Belongs to the peptidase M48 family.</text>
</comment>
<dbReference type="GO" id="GO:0004222">
    <property type="term" value="F:metalloendopeptidase activity"/>
    <property type="evidence" value="ECO:0007669"/>
    <property type="project" value="InterPro"/>
</dbReference>
<dbReference type="GO" id="GO:0051603">
    <property type="term" value="P:proteolysis involved in protein catabolic process"/>
    <property type="evidence" value="ECO:0007669"/>
    <property type="project" value="TreeGrafter"/>
</dbReference>
<evidence type="ECO:0000256" key="4">
    <source>
        <dbReference type="ARBA" id="ARBA00022833"/>
    </source>
</evidence>
<evidence type="ECO:0000256" key="6">
    <source>
        <dbReference type="RuleBase" id="RU003983"/>
    </source>
</evidence>
<organism evidence="9 10">
    <name type="scientific">Acinetobacter lanii</name>
    <dbReference type="NCBI Taxonomy" id="2715163"/>
    <lineage>
        <taxon>Bacteria</taxon>
        <taxon>Pseudomonadati</taxon>
        <taxon>Pseudomonadota</taxon>
        <taxon>Gammaproteobacteria</taxon>
        <taxon>Moraxellales</taxon>
        <taxon>Moraxellaceae</taxon>
        <taxon>Acinetobacter</taxon>
    </lineage>
</organism>
<dbReference type="GO" id="GO:0046872">
    <property type="term" value="F:metal ion binding"/>
    <property type="evidence" value="ECO:0007669"/>
    <property type="project" value="UniProtKB-KW"/>
</dbReference>
<keyword evidence="7" id="KW-0472">Membrane</keyword>
<evidence type="ECO:0000256" key="5">
    <source>
        <dbReference type="ARBA" id="ARBA00023049"/>
    </source>
</evidence>
<evidence type="ECO:0000313" key="10">
    <source>
        <dbReference type="Proteomes" id="UP000501939"/>
    </source>
</evidence>
<keyword evidence="4 6" id="KW-0862">Zinc</keyword>
<dbReference type="KEGG" id="alj:G8D99_12025"/>
<protein>
    <submittedName>
        <fullName evidence="9">M48 family metallopeptidase</fullName>
    </submittedName>
</protein>
<dbReference type="PANTHER" id="PTHR22726:SF1">
    <property type="entry name" value="METALLOENDOPEPTIDASE OMA1, MITOCHONDRIAL"/>
    <property type="match status" value="1"/>
</dbReference>
<feature type="transmembrane region" description="Helical" evidence="7">
    <location>
        <begin position="105"/>
        <end position="125"/>
    </location>
</feature>
<keyword evidence="10" id="KW-1185">Reference proteome</keyword>
<comment type="cofactor">
    <cofactor evidence="6">
        <name>Zn(2+)</name>
        <dbReference type="ChEBI" id="CHEBI:29105"/>
    </cofactor>
    <text evidence="6">Binds 1 zinc ion per subunit.</text>
</comment>
<keyword evidence="5 6" id="KW-0482">Metalloprotease</keyword>
<dbReference type="EMBL" id="CP049916">
    <property type="protein sequence ID" value="QIO09661.1"/>
    <property type="molecule type" value="Genomic_DNA"/>
</dbReference>
<keyword evidence="2" id="KW-0479">Metal-binding</keyword>
<keyword evidence="3 6" id="KW-0378">Hydrolase</keyword>
<dbReference type="Proteomes" id="UP000501939">
    <property type="component" value="Chromosome"/>
</dbReference>
<keyword evidence="7" id="KW-1133">Transmembrane helix</keyword>
<sequence>MQSVPVTYYDGVISKPHQATLHPFDADHVVVKYRQDELNDQSESSARYHRDQITFIGALGQRHPVIELDNDARIEFHQQTVPDWLPIDHGSFHHKVWKLERTPSLILLSVVFVLALGFAVLKWGVPSAAKMIAYQLPENTLNRIGKQAESFVNDQTQPSKLSKVRQEQIKALYVNQVAQGKPADLKFREGDGLGANALALPNNTIIVTDELIKLTQDDNEILGVLAHEQAHLLKRHSLQQALTSLGISVLYIAITGDSSDLMTTVPLAVVGAGYSRKFEQESDLYAVNLMHAQQIDTTHFANFLQRLSDDAKEDESGGSLLNVFSSHPATAERIKMVRDFQASHAN</sequence>
<feature type="domain" description="Peptidase M48" evidence="8">
    <location>
        <begin position="195"/>
        <end position="338"/>
    </location>
</feature>
<dbReference type="InterPro" id="IPR051156">
    <property type="entry name" value="Mito/Outer_Membr_Metalloprot"/>
</dbReference>
<dbReference type="Gene3D" id="3.30.2010.10">
    <property type="entry name" value="Metalloproteases ('zincins'), catalytic domain"/>
    <property type="match status" value="1"/>
</dbReference>
<evidence type="ECO:0000259" key="8">
    <source>
        <dbReference type="Pfam" id="PF01435"/>
    </source>
</evidence>
<dbReference type="PANTHER" id="PTHR22726">
    <property type="entry name" value="METALLOENDOPEPTIDASE OMA1"/>
    <property type="match status" value="1"/>
</dbReference>
<dbReference type="RefSeq" id="WP_166326263.1">
    <property type="nucleotide sequence ID" value="NZ_CP049916.1"/>
</dbReference>
<gene>
    <name evidence="9" type="ORF">G8D99_12025</name>
</gene>
<dbReference type="GO" id="GO:0016020">
    <property type="term" value="C:membrane"/>
    <property type="evidence" value="ECO:0007669"/>
    <property type="project" value="TreeGrafter"/>
</dbReference>
<accession>A0A6G8S6C6</accession>
<keyword evidence="1 6" id="KW-0645">Protease</keyword>
<name>A0A6G8S6C6_9GAMM</name>
<dbReference type="AlphaFoldDB" id="A0A6G8S6C6"/>
<evidence type="ECO:0000256" key="2">
    <source>
        <dbReference type="ARBA" id="ARBA00022723"/>
    </source>
</evidence>
<reference evidence="9 10" key="1">
    <citation type="submission" date="2020-03" db="EMBL/GenBank/DDBJ databases">
        <authorList>
            <person name="Zhu W."/>
        </authorList>
    </citation>
    <scope>NUCLEOTIDE SEQUENCE [LARGE SCALE GENOMIC DNA]</scope>
    <source>
        <strain evidence="9 10">185</strain>
    </source>
</reference>
<keyword evidence="7" id="KW-0812">Transmembrane</keyword>
<proteinExistence type="inferred from homology"/>
<dbReference type="CDD" id="cd07332">
    <property type="entry name" value="M48C_Oma1_like"/>
    <property type="match status" value="1"/>
</dbReference>
<dbReference type="InterPro" id="IPR001915">
    <property type="entry name" value="Peptidase_M48"/>
</dbReference>
<evidence type="ECO:0000256" key="1">
    <source>
        <dbReference type="ARBA" id="ARBA00022670"/>
    </source>
</evidence>
<dbReference type="Pfam" id="PF01435">
    <property type="entry name" value="Peptidase_M48"/>
    <property type="match status" value="1"/>
</dbReference>
<evidence type="ECO:0000256" key="7">
    <source>
        <dbReference type="SAM" id="Phobius"/>
    </source>
</evidence>
<evidence type="ECO:0000313" key="9">
    <source>
        <dbReference type="EMBL" id="QIO09661.1"/>
    </source>
</evidence>
<evidence type="ECO:0000256" key="3">
    <source>
        <dbReference type="ARBA" id="ARBA00022801"/>
    </source>
</evidence>